<evidence type="ECO:0000259" key="15">
    <source>
        <dbReference type="Pfam" id="PF07952"/>
    </source>
</evidence>
<keyword evidence="4" id="KW-0645">Protease</keyword>
<reference evidence="18 19" key="1">
    <citation type="submission" date="2018-06" db="EMBL/GenBank/DDBJ databases">
        <title>Genome conservation of Clostridium tetani.</title>
        <authorList>
            <person name="Bruggemann H."/>
            <person name="Popoff M.R."/>
        </authorList>
    </citation>
    <scope>NUCLEOTIDE SEQUENCE [LARGE SCALE GENOMIC DNA]</scope>
    <source>
        <strain evidence="18 19">2017.061</strain>
    </source>
</reference>
<dbReference type="GO" id="GO:0005576">
    <property type="term" value="C:extracellular region"/>
    <property type="evidence" value="ECO:0007669"/>
    <property type="project" value="InterPro"/>
</dbReference>
<evidence type="ECO:0000256" key="12">
    <source>
        <dbReference type="SAM" id="Coils"/>
    </source>
</evidence>
<evidence type="ECO:0000256" key="9">
    <source>
        <dbReference type="ARBA" id="ARBA00023026"/>
    </source>
</evidence>
<evidence type="ECO:0000313" key="17">
    <source>
        <dbReference type="EMBL" id="BDR82453.1"/>
    </source>
</evidence>
<keyword evidence="17" id="KW-0614">Plasmid</keyword>
<dbReference type="InterPro" id="IPR013104">
    <property type="entry name" value="Toxin_rcpt-bd_C"/>
</dbReference>
<dbReference type="Gene3D" id="2.80.10.50">
    <property type="match status" value="1"/>
</dbReference>
<dbReference type="SUPFAM" id="SSF58091">
    <property type="entry name" value="Clostridium neurotoxins, 'coiled-coil' domain"/>
    <property type="match status" value="1"/>
</dbReference>
<keyword evidence="9" id="KW-0843">Virulence</keyword>
<dbReference type="SUPFAM" id="SSF49899">
    <property type="entry name" value="Concanavalin A-like lectins/glucanases"/>
    <property type="match status" value="1"/>
</dbReference>
<evidence type="ECO:0000259" key="14">
    <source>
        <dbReference type="Pfam" id="PF07951"/>
    </source>
</evidence>
<evidence type="ECO:0000256" key="10">
    <source>
        <dbReference type="ARBA" id="ARBA00023049"/>
    </source>
</evidence>
<reference evidence="17 20" key="2">
    <citation type="submission" date="2022-09" db="EMBL/GenBank/DDBJ databases">
        <title>complete genome sequences of Clostridium tetani str. KHSU-234311-028 isolated from soil.</title>
        <authorList>
            <person name="Sekizuka T."/>
            <person name="Shitada C."/>
            <person name="Takahashi M."/>
            <person name="Kuroda M."/>
        </authorList>
    </citation>
    <scope>NUCLEOTIDE SEQUENCE [LARGE SCALE GENOMIC DNA]</scope>
    <source>
        <strain evidence="17 20">KHSU-234311-028</strain>
        <plasmid evidence="17 20">pKHSU-234311-028-1</plasmid>
    </source>
</reference>
<feature type="coiled-coil region" evidence="12">
    <location>
        <begin position="768"/>
        <end position="799"/>
    </location>
</feature>
<evidence type="ECO:0000313" key="18">
    <source>
        <dbReference type="EMBL" id="RXI44175.1"/>
    </source>
</evidence>
<dbReference type="SUPFAM" id="SSF50386">
    <property type="entry name" value="STI-like"/>
    <property type="match status" value="1"/>
</dbReference>
<dbReference type="SUPFAM" id="SSF55486">
    <property type="entry name" value="Metalloproteases ('zincins'), catalytic domain"/>
    <property type="match status" value="1"/>
</dbReference>
<dbReference type="GO" id="GO:0008270">
    <property type="term" value="F:zinc ion binding"/>
    <property type="evidence" value="ECO:0007669"/>
    <property type="project" value="InterPro"/>
</dbReference>
<organism evidence="18 19">
    <name type="scientific">Clostridium tetani</name>
    <dbReference type="NCBI Taxonomy" id="1513"/>
    <lineage>
        <taxon>Bacteria</taxon>
        <taxon>Bacillati</taxon>
        <taxon>Bacillota</taxon>
        <taxon>Clostridia</taxon>
        <taxon>Eubacteriales</taxon>
        <taxon>Clostridiaceae</taxon>
        <taxon>Clostridium</taxon>
    </lineage>
</organism>
<dbReference type="Pfam" id="PF07953">
    <property type="entry name" value="Toxin_R_bind_N"/>
    <property type="match status" value="1"/>
</dbReference>
<dbReference type="Proteomes" id="UP001321763">
    <property type="component" value="Plasmid pKHSU-234311-028-1"/>
</dbReference>
<feature type="domain" description="Clostridium neurotoxin translocation" evidence="15">
    <location>
        <begin position="559"/>
        <end position="880"/>
    </location>
</feature>
<dbReference type="CDD" id="cd23397">
    <property type="entry name" value="Toxin_R_bind_C_TeNT"/>
    <property type="match status" value="1"/>
</dbReference>
<feature type="domain" description="Botulinum/Tetanus toxin catalytic chain" evidence="13">
    <location>
        <begin position="3"/>
        <end position="419"/>
    </location>
</feature>
<dbReference type="InterPro" id="IPR012500">
    <property type="entry name" value="Toxin_trans"/>
</dbReference>
<keyword evidence="8" id="KW-0862">Zinc</keyword>
<evidence type="ECO:0000259" key="16">
    <source>
        <dbReference type="Pfam" id="PF07953"/>
    </source>
</evidence>
<evidence type="ECO:0000256" key="3">
    <source>
        <dbReference type="ARBA" id="ARBA00022656"/>
    </source>
</evidence>
<keyword evidence="5 18" id="KW-0528">Neurotoxin</keyword>
<dbReference type="RefSeq" id="WP_129031034.1">
    <property type="nucleotide sequence ID" value="NZ_AP026819.1"/>
</dbReference>
<evidence type="ECO:0000256" key="6">
    <source>
        <dbReference type="ARBA" id="ARBA00022723"/>
    </source>
</evidence>
<keyword evidence="10" id="KW-0482">Metalloprotease</keyword>
<keyword evidence="3" id="KW-0800">Toxin</keyword>
<dbReference type="GO" id="GO:0090729">
    <property type="term" value="F:toxin activity"/>
    <property type="evidence" value="ECO:0007669"/>
    <property type="project" value="UniProtKB-KW"/>
</dbReference>
<dbReference type="FunFam" id="3.90.1240.10:FF:000001">
    <property type="entry name" value="Botulinum neurotoxin type B"/>
    <property type="match status" value="1"/>
</dbReference>
<evidence type="ECO:0000256" key="5">
    <source>
        <dbReference type="ARBA" id="ARBA00022699"/>
    </source>
</evidence>
<dbReference type="Gene3D" id="1.20.1120.10">
    <property type="entry name" value="Clostridium botulinum neurotoxin b, 'coiled-coil' domain"/>
    <property type="match status" value="1"/>
</dbReference>
<keyword evidence="12" id="KW-0175">Coiled coil</keyword>
<dbReference type="Pfam" id="PF07951">
    <property type="entry name" value="Toxin_R_bind_C"/>
    <property type="match status" value="1"/>
</dbReference>
<dbReference type="Proteomes" id="UP000290921">
    <property type="component" value="Unassembled WGS sequence"/>
</dbReference>
<evidence type="ECO:0000256" key="4">
    <source>
        <dbReference type="ARBA" id="ARBA00022670"/>
    </source>
</evidence>
<evidence type="ECO:0000313" key="20">
    <source>
        <dbReference type="Proteomes" id="UP001321763"/>
    </source>
</evidence>
<gene>
    <name evidence="17" type="primary">tetX</name>
    <name evidence="17" type="synonym">tent</name>
    <name evidence="18" type="ORF">DP130_13660</name>
    <name evidence="17" type="ORF">K234311028_p10120</name>
</gene>
<geneLocation type="plasmid" evidence="17 20">
    <name>pKHSU-234311-028-1</name>
</geneLocation>
<keyword evidence="7" id="KW-0378">Hydrolase</keyword>
<name>A0A4Q0V8F0_CLOTA</name>
<dbReference type="InterPro" id="IPR013320">
    <property type="entry name" value="ConA-like_dom_sf"/>
</dbReference>
<evidence type="ECO:0000256" key="7">
    <source>
        <dbReference type="ARBA" id="ARBA00022801"/>
    </source>
</evidence>
<sequence length="1319" mass="151140">MPITINNFRYSDPVNNDTIIMMEPPYCKGLDVYYKAFKITDRIWIVPERYEFGTKPEDFNPPSSLIEGASEYYDPNYLRTDSDKDRFLQAMVKLFNRIKNNVAGEALLDKIINAIPYLGNSYSLLDKFDTNSNSVSFNLLEQDPSGATTKSATLANLIIFGPGPVLNKNEVRGIVLRVDNKNYFPCRDGFGSIMQMAFCPEYIPTFDNVIENITSLTIGKSKYFQDPALLLMHELIHVLHGLYGMQVSSHEIIPSKQEIYMQHTYPISAEELFTFGGQDANLISIDIKTDLYEKTLNDYKAIANKLSQVTSCNDPNIDIDSYKQIYQQKYQFDKDSNGQYIVNEDKFQVLYNSIMYGFTEIELGKKFNIKTRLSYFSMNHDPVKIPNLLDDTIYNDLEGFNIESKDLKSEYKGQNMRVNTNAFRNVDGSGLVSKLIGLCKKIIPPTNIRENLYNRTASLTDLGGELCIKIKNEDLTFIAEKNSFSEEPFQDETVSYNTKNKPLNFNYSLDKIILDYNLQSKITLPNDRTTPVTKGVLYIPKYKSNAASTIEIHNIDDNTIYQYLYAQKSPTTLQRITMTNSVDDALINSAKIYSYFPSLISKVNQGAQGILFLQWVRDIIDDFTNESSQKTTIDKISDVSIIVPYIGPALNIVKQGYEGNFIGALETTGVVLLLEYIPEITLPVIAALSIAESSTQKEKIIKTIDNFLEKRYEKWIEVYKLVKAKWLGTVNTQFQKRSYQMYRSLEYQVDAIKKIIDYEYKIYSGPDKEQIADEINNLKNKLEEKANEAMININIFMKESSRSFLVNQMINQAKKQLLEFDTQSKNILMQYIKANSKFIGITELKKLESKINKVFSTPIPFSYSKNLDCWVDNEEDIDVILKKSTILNLDINNDIISDISGFNSSVITYPDAQLVPGINGKAIHLVNNESSEVIVHKAMDIEYNDMFNNFTVSFWLRVPKVSASHLEQYGTNEYSIISSMKKYSLSIGSGWSVSLKGNNLIWTLKDSAGEVRQITFRDLPDKFNAYLANKWVFITITNDRLSSANLYINGVLMGSAEITGLGAIREDNNITLKLDRCNNNNQYVSIDKFRIFCKALNPKEIEKLYTSYLSITFLRDFWGNPLRYDTEYYLIPVDSSSNSESKDIQLKNITDYMYLTTAPSYTNGKLNIYYRRLYNGLKFIIKRYTPNNEIDSFVRSGDFIKLYVSYNNNEHIVGYPKDGNAFNNLDRILRVGYNAPGIPLYKKMEAVKLRDLKTYSVQLKLYDDKDASLGLVGTHNGQIGNDPNRDILIASNWYFNHLKDKTLTCDWYFVPTDEGWTND</sequence>
<evidence type="ECO:0000313" key="19">
    <source>
        <dbReference type="Proteomes" id="UP000290921"/>
    </source>
</evidence>
<proteinExistence type="inferred from homology"/>
<comment type="cofactor">
    <cofactor evidence="1">
        <name>Zn(2+)</name>
        <dbReference type="ChEBI" id="CHEBI:29105"/>
    </cofactor>
</comment>
<feature type="domain" description="Clostridium neurotoxin receptor binding N-terminal" evidence="16">
    <location>
        <begin position="893"/>
        <end position="1096"/>
    </location>
</feature>
<dbReference type="GO" id="GO:0008320">
    <property type="term" value="F:protein transmembrane transporter activity"/>
    <property type="evidence" value="ECO:0007669"/>
    <property type="project" value="InterPro"/>
</dbReference>
<dbReference type="GO" id="GO:0006508">
    <property type="term" value="P:proteolysis"/>
    <property type="evidence" value="ECO:0007669"/>
    <property type="project" value="UniProtKB-KW"/>
</dbReference>
<accession>A0A4Q0V8F0</accession>
<evidence type="ECO:0000256" key="1">
    <source>
        <dbReference type="ARBA" id="ARBA00001947"/>
    </source>
</evidence>
<dbReference type="Pfam" id="PF07952">
    <property type="entry name" value="Toxin_trans"/>
    <property type="match status" value="1"/>
</dbReference>
<dbReference type="Gene3D" id="3.90.1240.10">
    <property type="entry name" value="Metalloproteases ('zincins'), catalytic domain like"/>
    <property type="match status" value="1"/>
</dbReference>
<dbReference type="GO" id="GO:0004222">
    <property type="term" value="F:metalloendopeptidase activity"/>
    <property type="evidence" value="ECO:0007669"/>
    <property type="project" value="InterPro"/>
</dbReference>
<dbReference type="InterPro" id="IPR000395">
    <property type="entry name" value="Bot/tetX_LC"/>
</dbReference>
<dbReference type="Gene3D" id="2.60.120.200">
    <property type="match status" value="1"/>
</dbReference>
<evidence type="ECO:0000256" key="2">
    <source>
        <dbReference type="ARBA" id="ARBA00007113"/>
    </source>
</evidence>
<dbReference type="EMBL" id="AP026819">
    <property type="protein sequence ID" value="BDR82453.1"/>
    <property type="molecule type" value="Genomic_DNA"/>
</dbReference>
<keyword evidence="6" id="KW-0479">Metal-binding</keyword>
<comment type="similarity">
    <text evidence="2">Belongs to the peptidase M27 family.</text>
</comment>
<keyword evidence="11" id="KW-1015">Disulfide bond</keyword>
<evidence type="ECO:0000256" key="8">
    <source>
        <dbReference type="ARBA" id="ARBA00022833"/>
    </source>
</evidence>
<dbReference type="PRINTS" id="PR00760">
    <property type="entry name" value="BONTOXILYSIN"/>
</dbReference>
<feature type="domain" description="Clostridium neurotoxin receptor-binding C-terminal" evidence="14">
    <location>
        <begin position="1105"/>
        <end position="1318"/>
    </location>
</feature>
<dbReference type="EMBL" id="QMAP01000020">
    <property type="protein sequence ID" value="RXI44175.1"/>
    <property type="molecule type" value="Genomic_DNA"/>
</dbReference>
<dbReference type="Pfam" id="PF01742">
    <property type="entry name" value="Peptidase_M27"/>
    <property type="match status" value="1"/>
</dbReference>
<dbReference type="InterPro" id="IPR012928">
    <property type="entry name" value="Toxin_rcpt-bd_N"/>
</dbReference>
<protein>
    <submittedName>
        <fullName evidence="18">Tetanus neurotoxin</fullName>
    </submittedName>
    <submittedName>
        <fullName evidence="17">Tetanus toxin tetX</fullName>
    </submittedName>
</protein>
<evidence type="ECO:0000259" key="13">
    <source>
        <dbReference type="Pfam" id="PF01742"/>
    </source>
</evidence>
<dbReference type="InterPro" id="IPR036248">
    <property type="entry name" value="Clostridium_toxin_transloc"/>
</dbReference>
<dbReference type="InterPro" id="IPR011065">
    <property type="entry name" value="Kunitz_inhibitor_STI-like_sf"/>
</dbReference>
<evidence type="ECO:0000256" key="11">
    <source>
        <dbReference type="ARBA" id="ARBA00023157"/>
    </source>
</evidence>